<dbReference type="AlphaFoldDB" id="A0A3Q3EQR1"/>
<dbReference type="GeneTree" id="ENSGT00940000176139"/>
<dbReference type="GO" id="GO:0005737">
    <property type="term" value="C:cytoplasm"/>
    <property type="evidence" value="ECO:0007669"/>
    <property type="project" value="TreeGrafter"/>
</dbReference>
<reference evidence="2" key="2">
    <citation type="submission" date="2025-09" db="UniProtKB">
        <authorList>
            <consortium name="Ensembl"/>
        </authorList>
    </citation>
    <scope>IDENTIFICATION</scope>
</reference>
<organism evidence="2 3">
    <name type="scientific">Labrus bergylta</name>
    <name type="common">ballan wrasse</name>
    <dbReference type="NCBI Taxonomy" id="56723"/>
    <lineage>
        <taxon>Eukaryota</taxon>
        <taxon>Metazoa</taxon>
        <taxon>Chordata</taxon>
        <taxon>Craniata</taxon>
        <taxon>Vertebrata</taxon>
        <taxon>Euteleostomi</taxon>
        <taxon>Actinopterygii</taxon>
        <taxon>Neopterygii</taxon>
        <taxon>Teleostei</taxon>
        <taxon>Neoteleostei</taxon>
        <taxon>Acanthomorphata</taxon>
        <taxon>Eupercaria</taxon>
        <taxon>Labriformes</taxon>
        <taxon>Labridae</taxon>
        <taxon>Labrus</taxon>
    </lineage>
</organism>
<dbReference type="GO" id="GO:0035025">
    <property type="term" value="P:positive regulation of Rho protein signal transduction"/>
    <property type="evidence" value="ECO:0007669"/>
    <property type="project" value="TreeGrafter"/>
</dbReference>
<dbReference type="InParanoid" id="A0A3Q3EQR1"/>
<protein>
    <submittedName>
        <fullName evidence="2">Uncharacterized protein</fullName>
    </submittedName>
</protein>
<dbReference type="PANTHER" id="PTHR22826:SF115">
    <property type="entry name" value="GUANINE NUCLEOTIDE EXCHANGE FACTOR DBS"/>
    <property type="match status" value="1"/>
</dbReference>
<dbReference type="Proteomes" id="UP000261660">
    <property type="component" value="Unplaced"/>
</dbReference>
<dbReference type="Ensembl" id="ENSLBET00000010208.1">
    <property type="protein sequence ID" value="ENSLBEP00000009684.1"/>
    <property type="gene ID" value="ENSLBEG00000007471.1"/>
</dbReference>
<keyword evidence="3" id="KW-1185">Reference proteome</keyword>
<keyword evidence="1" id="KW-0344">Guanine-nucleotide releasing factor</keyword>
<name>A0A3Q3EQR1_9LABR</name>
<accession>A0A3Q3EQR1</accession>
<sequence>RSVLQMSILCQNSWGGGGRQYEIMQLDSSPLRAADIIPDLKKQFAFLSGGRGDNGSPIIVFPEFPAFGEITDGEFHNVLTYLTKSSLQPCIHSTFIYTRKIIEEQPSFTIIRKQTLNQKDKQGTDKYKTAKISLQKAKMY</sequence>
<dbReference type="InterPro" id="IPR051336">
    <property type="entry name" value="RhoGEF_Guanine_NuclExch_SF"/>
</dbReference>
<evidence type="ECO:0000313" key="2">
    <source>
        <dbReference type="Ensembl" id="ENSLBEP00000009684.1"/>
    </source>
</evidence>
<reference evidence="2" key="1">
    <citation type="submission" date="2025-08" db="UniProtKB">
        <authorList>
            <consortium name="Ensembl"/>
        </authorList>
    </citation>
    <scope>IDENTIFICATION</scope>
</reference>
<evidence type="ECO:0000256" key="1">
    <source>
        <dbReference type="ARBA" id="ARBA00022658"/>
    </source>
</evidence>
<evidence type="ECO:0000313" key="3">
    <source>
        <dbReference type="Proteomes" id="UP000261660"/>
    </source>
</evidence>
<dbReference type="STRING" id="56723.ENSLBEP00000009684"/>
<proteinExistence type="predicted"/>
<dbReference type="PANTHER" id="PTHR22826">
    <property type="entry name" value="RHO GUANINE EXCHANGE FACTOR-RELATED"/>
    <property type="match status" value="1"/>
</dbReference>
<dbReference type="GO" id="GO:0005085">
    <property type="term" value="F:guanyl-nucleotide exchange factor activity"/>
    <property type="evidence" value="ECO:0007669"/>
    <property type="project" value="UniProtKB-KW"/>
</dbReference>